<dbReference type="RefSeq" id="WP_168774233.1">
    <property type="nucleotide sequence ID" value="NZ_JAABNR010000006.1"/>
</dbReference>
<protein>
    <submittedName>
        <fullName evidence="3">DUF563 domain-containing protein</fullName>
    </submittedName>
</protein>
<feature type="compositionally biased region" description="Basic and acidic residues" evidence="1">
    <location>
        <begin position="424"/>
        <end position="437"/>
    </location>
</feature>
<gene>
    <name evidence="3" type="ORF">GV832_07465</name>
</gene>
<name>A0AAE4YCG9_9RHOB</name>
<feature type="region of interest" description="Disordered" evidence="1">
    <location>
        <begin position="376"/>
        <end position="437"/>
    </location>
</feature>
<evidence type="ECO:0000256" key="1">
    <source>
        <dbReference type="SAM" id="MobiDB-lite"/>
    </source>
</evidence>
<dbReference type="InterPro" id="IPR049625">
    <property type="entry name" value="Glyco_transf_61_cat"/>
</dbReference>
<evidence type="ECO:0000313" key="4">
    <source>
        <dbReference type="Proteomes" id="UP001193501"/>
    </source>
</evidence>
<evidence type="ECO:0000259" key="2">
    <source>
        <dbReference type="Pfam" id="PF04577"/>
    </source>
</evidence>
<accession>A0AAE4YCG9</accession>
<dbReference type="EMBL" id="JAABNR010000006">
    <property type="protein sequence ID" value="NBZ87415.1"/>
    <property type="molecule type" value="Genomic_DNA"/>
</dbReference>
<dbReference type="GO" id="GO:0016757">
    <property type="term" value="F:glycosyltransferase activity"/>
    <property type="evidence" value="ECO:0007669"/>
    <property type="project" value="InterPro"/>
</dbReference>
<dbReference type="Pfam" id="PF04577">
    <property type="entry name" value="Glyco_transf_61"/>
    <property type="match status" value="1"/>
</dbReference>
<dbReference type="AlphaFoldDB" id="A0AAE4YCG9"/>
<reference evidence="3" key="1">
    <citation type="submission" date="2020-01" db="EMBL/GenBank/DDBJ databases">
        <authorList>
            <person name="Chen W.-M."/>
        </authorList>
    </citation>
    <scope>NUCLEOTIDE SEQUENCE</scope>
    <source>
        <strain evidence="3">CYK-10</strain>
    </source>
</reference>
<dbReference type="Proteomes" id="UP001193501">
    <property type="component" value="Unassembled WGS sequence"/>
</dbReference>
<feature type="compositionally biased region" description="Basic and acidic residues" evidence="1">
    <location>
        <begin position="376"/>
        <end position="394"/>
    </location>
</feature>
<organism evidence="3 4">
    <name type="scientific">Stagnihabitans tardus</name>
    <dbReference type="NCBI Taxonomy" id="2699202"/>
    <lineage>
        <taxon>Bacteria</taxon>
        <taxon>Pseudomonadati</taxon>
        <taxon>Pseudomonadota</taxon>
        <taxon>Alphaproteobacteria</taxon>
        <taxon>Rhodobacterales</taxon>
        <taxon>Paracoccaceae</taxon>
        <taxon>Stagnihabitans</taxon>
    </lineage>
</organism>
<comment type="caution">
    <text evidence="3">The sequence shown here is derived from an EMBL/GenBank/DDBJ whole genome shotgun (WGS) entry which is preliminary data.</text>
</comment>
<keyword evidence="4" id="KW-1185">Reference proteome</keyword>
<evidence type="ECO:0000313" key="3">
    <source>
        <dbReference type="EMBL" id="NBZ87415.1"/>
    </source>
</evidence>
<sequence>MAWKFTPSDDPNTAPHAAGGWSGSLRVVDQATIAHVNQGYLVHPSGVFDADRVYVPQAVHWRGRALMTPPPFPEEAEPLAGRWLWGGVLMDHFGHFIMESLGRLWGLDHEKVDGILFIPESGFSSGPSPELKPWQRLFLRLLQTDLPVRIVTRPTRVETLVVPGQGFGIGPLIGGAAHFRHFVQTRFAKDIAPQGGDKLYISRSRLDADLGGIVLESRLEAQLQDHGYEAFHPQEHGLEAQIARYKAAKQVISIDGSALHLFALVAGPDQRVAVIKRRPGSAPDGIVDHLAGFTGQSPVVLDAIQRHWMRSDRRFADNMSYGEVDFQLLGEKLAEHGFLAPDQALTGFSAPEVGDFIAGLEGQMPKKGLYFRPIGLDHPKPAKKERGQRKRDIVAEGQAKATKGKKIKIRAKPDATKPVNPRRLAREARRAAENAGG</sequence>
<proteinExistence type="predicted"/>
<feature type="domain" description="Glycosyltransferase 61 catalytic" evidence="2">
    <location>
        <begin position="93"/>
        <end position="260"/>
    </location>
</feature>